<name>A0ABQ7IYW9_9HELO</name>
<evidence type="ECO:0000313" key="3">
    <source>
        <dbReference type="EMBL" id="KAF7937487.1"/>
    </source>
</evidence>
<dbReference type="SMART" id="SM00248">
    <property type="entry name" value="ANK"/>
    <property type="match status" value="4"/>
</dbReference>
<evidence type="ECO:0008006" key="5">
    <source>
        <dbReference type="Google" id="ProtNLM"/>
    </source>
</evidence>
<gene>
    <name evidence="3" type="ORF">EAE98_001801</name>
</gene>
<evidence type="ECO:0000256" key="1">
    <source>
        <dbReference type="ARBA" id="ARBA00022737"/>
    </source>
</evidence>
<dbReference type="GeneID" id="62228575"/>
<dbReference type="InterPro" id="IPR036770">
    <property type="entry name" value="Ankyrin_rpt-contain_sf"/>
</dbReference>
<reference evidence="3 4" key="1">
    <citation type="journal article" date="2020" name="Genome Biol. Evol.">
        <title>Comparative genomics of Sclerotiniaceae.</title>
        <authorList>
            <person name="Valero Jimenez C.A."/>
            <person name="Steentjes M."/>
            <person name="Scholten O.E."/>
            <person name="Van Kan J.A.L."/>
        </authorList>
    </citation>
    <scope>NUCLEOTIDE SEQUENCE [LARGE SCALE GENOMIC DNA]</scope>
    <source>
        <strain evidence="3 4">B1</strain>
    </source>
</reference>
<dbReference type="RefSeq" id="XP_038814405.1">
    <property type="nucleotide sequence ID" value="XM_038949420.1"/>
</dbReference>
<dbReference type="EMBL" id="RCSX01000003">
    <property type="protein sequence ID" value="KAF7937487.1"/>
    <property type="molecule type" value="Genomic_DNA"/>
</dbReference>
<dbReference type="Pfam" id="PF12796">
    <property type="entry name" value="Ank_2"/>
    <property type="match status" value="1"/>
</dbReference>
<comment type="caution">
    <text evidence="3">The sequence shown here is derived from an EMBL/GenBank/DDBJ whole genome shotgun (WGS) entry which is preliminary data.</text>
</comment>
<protein>
    <recommendedName>
        <fullName evidence="5">Ankyrin</fullName>
    </recommendedName>
</protein>
<evidence type="ECO:0000256" key="2">
    <source>
        <dbReference type="ARBA" id="ARBA00023043"/>
    </source>
</evidence>
<keyword evidence="1" id="KW-0677">Repeat</keyword>
<dbReference type="InterPro" id="IPR002110">
    <property type="entry name" value="Ankyrin_rpt"/>
</dbReference>
<dbReference type="Proteomes" id="UP000783213">
    <property type="component" value="Unassembled WGS sequence"/>
</dbReference>
<dbReference type="PANTHER" id="PTHR24198">
    <property type="entry name" value="ANKYRIN REPEAT AND PROTEIN KINASE DOMAIN-CONTAINING PROTEIN"/>
    <property type="match status" value="1"/>
</dbReference>
<keyword evidence="4" id="KW-1185">Reference proteome</keyword>
<dbReference type="Gene3D" id="1.25.40.20">
    <property type="entry name" value="Ankyrin repeat-containing domain"/>
    <property type="match status" value="1"/>
</dbReference>
<accession>A0ABQ7IYW9</accession>
<organism evidence="3 4">
    <name type="scientific">Botrytis deweyae</name>
    <dbReference type="NCBI Taxonomy" id="2478750"/>
    <lineage>
        <taxon>Eukaryota</taxon>
        <taxon>Fungi</taxon>
        <taxon>Dikarya</taxon>
        <taxon>Ascomycota</taxon>
        <taxon>Pezizomycotina</taxon>
        <taxon>Leotiomycetes</taxon>
        <taxon>Helotiales</taxon>
        <taxon>Sclerotiniaceae</taxon>
        <taxon>Botrytis</taxon>
    </lineage>
</organism>
<dbReference type="PANTHER" id="PTHR24198:SF165">
    <property type="entry name" value="ANKYRIN REPEAT-CONTAINING PROTEIN-RELATED"/>
    <property type="match status" value="1"/>
</dbReference>
<keyword evidence="2" id="KW-0040">ANK repeat</keyword>
<evidence type="ECO:0000313" key="4">
    <source>
        <dbReference type="Proteomes" id="UP000783213"/>
    </source>
</evidence>
<dbReference type="SUPFAM" id="SSF48403">
    <property type="entry name" value="Ankyrin repeat"/>
    <property type="match status" value="1"/>
</dbReference>
<sequence length="300" mass="34213">MALTGQEFFCSSGSALRVAAMNGHFETTKLLVQPRYNAVLPLSHEEIQIVLRVAARTGSVRIVLFLMDMCYGSQAERKYAEEEYLMLERGVDVNCIAGPNHTMPYWSSIHCAAYKGYAKIVLLLLSNGAELNRVIGRRSRTNLSIGFDAMSFAVARGHNEVIRALIDYGGIVLKERIRPDPSSDTTLLNIAARWRQRCVWGDVTEIDYQALHEYAIKRGDILMTRRLHRSWRFSFHQPVLIAKLHGWQHIVDLLISAGADDINPFDTDKYPIDSRIFLDGHFPLKQNKTPRQLWHIQGKY</sequence>
<proteinExistence type="predicted"/>